<reference evidence="4" key="2">
    <citation type="journal article" date="2023" name="Science">
        <title>Genomic signatures of disease resistance in endangered staghorn corals.</title>
        <authorList>
            <person name="Vollmer S.V."/>
            <person name="Selwyn J.D."/>
            <person name="Despard B.A."/>
            <person name="Roesel C.L."/>
        </authorList>
    </citation>
    <scope>NUCLEOTIDE SEQUENCE</scope>
    <source>
        <strain evidence="4">K2</strain>
    </source>
</reference>
<gene>
    <name evidence="4" type="ORF">P5673_008596</name>
</gene>
<dbReference type="PROSITE" id="PS51450">
    <property type="entry name" value="LRR"/>
    <property type="match status" value="4"/>
</dbReference>
<proteinExistence type="predicted"/>
<feature type="region of interest" description="Disordered" evidence="3">
    <location>
        <begin position="1069"/>
        <end position="1089"/>
    </location>
</feature>
<dbReference type="GO" id="GO:0005813">
    <property type="term" value="C:centrosome"/>
    <property type="evidence" value="ECO:0007669"/>
    <property type="project" value="TreeGrafter"/>
</dbReference>
<dbReference type="PROSITE" id="PS50096">
    <property type="entry name" value="IQ"/>
    <property type="match status" value="2"/>
</dbReference>
<dbReference type="Pfam" id="PF13855">
    <property type="entry name" value="LRR_8"/>
    <property type="match status" value="1"/>
</dbReference>
<feature type="compositionally biased region" description="Basic and acidic residues" evidence="3">
    <location>
        <begin position="865"/>
        <end position="875"/>
    </location>
</feature>
<reference evidence="4" key="1">
    <citation type="journal article" date="2023" name="G3 (Bethesda)">
        <title>Whole genome assembly and annotation of the endangered Caribbean coral Acropora cervicornis.</title>
        <authorList>
            <person name="Selwyn J.D."/>
            <person name="Vollmer S.V."/>
        </authorList>
    </citation>
    <scope>NUCLEOTIDE SEQUENCE</scope>
    <source>
        <strain evidence="4">K2</strain>
    </source>
</reference>
<dbReference type="Gene3D" id="1.20.5.190">
    <property type="match status" value="1"/>
</dbReference>
<dbReference type="PANTHER" id="PTHR45973">
    <property type="entry name" value="PROTEIN PHOSPHATASE 1 REGULATORY SUBUNIT SDS22-RELATED"/>
    <property type="match status" value="1"/>
</dbReference>
<feature type="region of interest" description="Disordered" evidence="3">
    <location>
        <begin position="950"/>
        <end position="1032"/>
    </location>
</feature>
<evidence type="ECO:0000256" key="2">
    <source>
        <dbReference type="ARBA" id="ARBA00022737"/>
    </source>
</evidence>
<dbReference type="Pfam" id="PF00612">
    <property type="entry name" value="IQ"/>
    <property type="match status" value="2"/>
</dbReference>
<dbReference type="InterPro" id="IPR050576">
    <property type="entry name" value="Cilia_flagella_integrity"/>
</dbReference>
<feature type="compositionally biased region" description="Basic and acidic residues" evidence="3">
    <location>
        <begin position="1006"/>
        <end position="1019"/>
    </location>
</feature>
<dbReference type="CDD" id="cd23766">
    <property type="entry name" value="IQCG"/>
    <property type="match status" value="1"/>
</dbReference>
<comment type="caution">
    <text evidence="4">The sequence shown here is derived from an EMBL/GenBank/DDBJ whole genome shotgun (WGS) entry which is preliminary data.</text>
</comment>
<feature type="compositionally biased region" description="Basic and acidic residues" evidence="3">
    <location>
        <begin position="586"/>
        <end position="601"/>
    </location>
</feature>
<dbReference type="SMART" id="SM00015">
    <property type="entry name" value="IQ"/>
    <property type="match status" value="3"/>
</dbReference>
<feature type="compositionally biased region" description="Basic and acidic residues" evidence="3">
    <location>
        <begin position="969"/>
        <end position="995"/>
    </location>
</feature>
<dbReference type="Gene3D" id="3.80.10.10">
    <property type="entry name" value="Ribonuclease Inhibitor"/>
    <property type="match status" value="2"/>
</dbReference>
<evidence type="ECO:0000256" key="1">
    <source>
        <dbReference type="ARBA" id="ARBA00022614"/>
    </source>
</evidence>
<evidence type="ECO:0000256" key="3">
    <source>
        <dbReference type="SAM" id="MobiDB-lite"/>
    </source>
</evidence>
<accession>A0AAD9QUN2</accession>
<dbReference type="EMBL" id="JARQWQ010000014">
    <property type="protein sequence ID" value="KAK2567731.1"/>
    <property type="molecule type" value="Genomic_DNA"/>
</dbReference>
<dbReference type="SMART" id="SM00365">
    <property type="entry name" value="LRR_SD22"/>
    <property type="match status" value="4"/>
</dbReference>
<feature type="region of interest" description="Disordered" evidence="3">
    <location>
        <begin position="856"/>
        <end position="917"/>
    </location>
</feature>
<sequence length="1089" mass="121599">MPSNQAEKDSYEEAKNRVVNLSNRHLKRIERLSEGISPLTLLLSSNEISKLSLARNHIDDMKGISSAQGLRVLDLSDNNISHIEGVSSLINLEWLNLSGNDIEEIEKLDKNVNLYHLDLSENSIAVISGLETLKKLKTLLLHGNLISSLAVIQDQLSTTVCTLSLADNDISDLNEEGALDINSKNSLTNEEYDWFHAHSESSLTYARHFHFSDTCESPSAGKHDVTDREINYRPYLVHCCATLRNLDGCLITSQERFLARLLIQAFYQFGLPSLGQHHQLITILQHVCAQSDEAFQSFQDEATEDLDEDTLLESESHYIPVPPSEMEQPHFDDPIMTEEEALRLLSLAATLIQAHVRGYLVRKKFDFFLYRRQKNAATCIQAAWKGHRARTRDIKVVNIRNELRIKRMVSVINNLYSIIDREHDEAVKSREKMKTVIKYLWSQIEEQKRANQRRRYKERQIKAAVAIQTWWRECLSRKIWPMSSNREDDVCTLFGFCRRIQMQLDLFKSKLNKFVQGKGLDSFPGLTALPIDEVNNVHGLAYQRLDHGEDKDKANVPSESGCVLSDTTVVVGKEAQPHSNLVPRVSLERERKRDPGNEVEPHSGTSSQIDLLRDAVEGDENESATPLVDQMVGEVYKVALRNTPSDGGLIDGSQSNLMGNHQAGDDAVTMNDRCRLNLNGDHQLVDAVAVNDSCQLNMDADQPVDNIDPRLVEREEDDEDTVESSNSDSLIAAKQGPVEYDREYEDEPKVVPFNEEEDPGLESEACYYGDEGLEEKGRLSEAPFSVVKECQSSGFSDDAQKKRSVSEGPLDVTIPEIIVSSPVHSGDESCGDHDGVEVQAKVNVTDNQIDTAVSTKFGTALHKSNAGEHGKDVREQGPQSSGASEEVRSRKQCEGRGSDEMSRIEAPRTSLPNLGERASNLLSQLRSEIESMKSARLSGVLPIIAPEHEVTARSDVVLQEQEEPCSSLHKRDRDQLASEAREISEQSSGNRDKSEPPSQNLDDSQVESKGHELVTHDSKLPQSASLQRDTYDKATPDYVTALRDSSQLGPASTVTYRLPLFEDVDSACSSLSLGDLDPDVEEAPSHTSE</sequence>
<dbReference type="InterPro" id="IPR000048">
    <property type="entry name" value="IQ_motif_EF-hand-BS"/>
</dbReference>
<dbReference type="InterPro" id="IPR001611">
    <property type="entry name" value="Leu-rich_rpt"/>
</dbReference>
<keyword evidence="1" id="KW-0433">Leucine-rich repeat</keyword>
<dbReference type="SUPFAM" id="SSF52540">
    <property type="entry name" value="P-loop containing nucleoside triphosphate hydrolases"/>
    <property type="match status" value="1"/>
</dbReference>
<evidence type="ECO:0000313" key="4">
    <source>
        <dbReference type="EMBL" id="KAK2567731.1"/>
    </source>
</evidence>
<dbReference type="AlphaFoldDB" id="A0AAD9QUN2"/>
<organism evidence="4 5">
    <name type="scientific">Acropora cervicornis</name>
    <name type="common">Staghorn coral</name>
    <dbReference type="NCBI Taxonomy" id="6130"/>
    <lineage>
        <taxon>Eukaryota</taxon>
        <taxon>Metazoa</taxon>
        <taxon>Cnidaria</taxon>
        <taxon>Anthozoa</taxon>
        <taxon>Hexacorallia</taxon>
        <taxon>Scleractinia</taxon>
        <taxon>Astrocoeniina</taxon>
        <taxon>Acroporidae</taxon>
        <taxon>Acropora</taxon>
    </lineage>
</organism>
<dbReference type="CDD" id="cd23767">
    <property type="entry name" value="IQCD"/>
    <property type="match status" value="1"/>
</dbReference>
<keyword evidence="2" id="KW-0677">Repeat</keyword>
<dbReference type="GO" id="GO:1902018">
    <property type="term" value="P:negative regulation of cilium assembly"/>
    <property type="evidence" value="ECO:0007669"/>
    <property type="project" value="TreeGrafter"/>
</dbReference>
<keyword evidence="5" id="KW-1185">Reference proteome</keyword>
<dbReference type="InterPro" id="IPR032675">
    <property type="entry name" value="LRR_dom_sf"/>
</dbReference>
<dbReference type="InterPro" id="IPR027417">
    <property type="entry name" value="P-loop_NTPase"/>
</dbReference>
<evidence type="ECO:0000313" key="5">
    <source>
        <dbReference type="Proteomes" id="UP001249851"/>
    </source>
</evidence>
<feature type="compositionally biased region" description="Basic and acidic residues" evidence="3">
    <location>
        <begin position="885"/>
        <end position="906"/>
    </location>
</feature>
<dbReference type="Proteomes" id="UP001249851">
    <property type="component" value="Unassembled WGS sequence"/>
</dbReference>
<name>A0AAD9QUN2_ACRCE</name>
<feature type="region of interest" description="Disordered" evidence="3">
    <location>
        <begin position="575"/>
        <end position="610"/>
    </location>
</feature>
<dbReference type="SUPFAM" id="SSF52058">
    <property type="entry name" value="L domain-like"/>
    <property type="match status" value="1"/>
</dbReference>
<dbReference type="PANTHER" id="PTHR45973:SF2">
    <property type="entry name" value="CENTROSOMAL PROTEIN OF 97 KDA"/>
    <property type="match status" value="1"/>
</dbReference>
<protein>
    <submittedName>
        <fullName evidence="4">Centrosomal protein of 97 kDa</fullName>
    </submittedName>
</protein>